<feature type="transmembrane region" description="Helical" evidence="1">
    <location>
        <begin position="203"/>
        <end position="222"/>
    </location>
</feature>
<reference evidence="2" key="1">
    <citation type="submission" date="2023-07" db="EMBL/GenBank/DDBJ databases">
        <title>Genome content predicts the carbon catabolic preferences of heterotrophic bacteria.</title>
        <authorList>
            <person name="Gralka M."/>
        </authorList>
    </citation>
    <scope>NUCLEOTIDE SEQUENCE</scope>
    <source>
        <strain evidence="2">5G01</strain>
    </source>
</reference>
<protein>
    <submittedName>
        <fullName evidence="2">Uncharacterized protein</fullName>
    </submittedName>
</protein>
<evidence type="ECO:0000313" key="2">
    <source>
        <dbReference type="EMBL" id="MDP2522506.1"/>
    </source>
</evidence>
<keyword evidence="1" id="KW-1133">Transmembrane helix</keyword>
<accession>A0ABT9ETW8</accession>
<sequence>MEQGNQLVTAAKCGKAFVASYTGKRTKSISILDKIFESMLELDELKDTFTFLSTDYIESASDSDSGSAYKKTISKIDAILESHQSFLNQTAVDLDLGYIPKIECTNKGKGTGPKAFKITAIKALTTGITAADKIPSGYIRYTIEEEAKPTLLGKLVDGFSTEGYRLHILVTAVITSLLIGFILFVGGYILLTKTKNILDFLQLGLSLTTLLFGLYSITAPIYKCITLRIVECPTLLSPLSSASAQLLYTPMDVKRKSGRRNRQFKVVVHTAICPVCQSRIDVYEGKNQFRGRMIGLCEENPREHVFSFDYMTRLGKALP</sequence>
<organism evidence="2 3">
    <name type="scientific">Neptunomonas phycophila</name>
    <dbReference type="NCBI Taxonomy" id="1572645"/>
    <lineage>
        <taxon>Bacteria</taxon>
        <taxon>Pseudomonadati</taxon>
        <taxon>Pseudomonadota</taxon>
        <taxon>Gammaproteobacteria</taxon>
        <taxon>Oceanospirillales</taxon>
        <taxon>Oceanospirillaceae</taxon>
        <taxon>Neptunomonas</taxon>
    </lineage>
</organism>
<keyword evidence="3" id="KW-1185">Reference proteome</keyword>
<gene>
    <name evidence="2" type="ORF">Q8W30_07950</name>
</gene>
<comment type="caution">
    <text evidence="2">The sequence shown here is derived from an EMBL/GenBank/DDBJ whole genome shotgun (WGS) entry which is preliminary data.</text>
</comment>
<keyword evidence="1" id="KW-0472">Membrane</keyword>
<keyword evidence="1" id="KW-0812">Transmembrane</keyword>
<evidence type="ECO:0000256" key="1">
    <source>
        <dbReference type="SAM" id="Phobius"/>
    </source>
</evidence>
<proteinExistence type="predicted"/>
<dbReference type="Proteomes" id="UP001177341">
    <property type="component" value="Unassembled WGS sequence"/>
</dbReference>
<feature type="transmembrane region" description="Helical" evidence="1">
    <location>
        <begin position="166"/>
        <end position="191"/>
    </location>
</feature>
<dbReference type="RefSeq" id="WP_305450545.1">
    <property type="nucleotide sequence ID" value="NZ_CAXHZV010000011.1"/>
</dbReference>
<name>A0ABT9ETW8_9GAMM</name>
<evidence type="ECO:0000313" key="3">
    <source>
        <dbReference type="Proteomes" id="UP001177341"/>
    </source>
</evidence>
<dbReference type="EMBL" id="JAUYVO010000004">
    <property type="protein sequence ID" value="MDP2522506.1"/>
    <property type="molecule type" value="Genomic_DNA"/>
</dbReference>